<dbReference type="Proteomes" id="UP000287857">
    <property type="component" value="Unassembled WGS sequence"/>
</dbReference>
<gene>
    <name evidence="1" type="ORF">CBF37_10355</name>
</gene>
<dbReference type="NCBIfam" id="TIGR01537">
    <property type="entry name" value="portal_HK97"/>
    <property type="match status" value="1"/>
</dbReference>
<evidence type="ECO:0000313" key="1">
    <source>
        <dbReference type="EMBL" id="RST96949.1"/>
    </source>
</evidence>
<dbReference type="OrthoDB" id="395750at2"/>
<dbReference type="AlphaFoldDB" id="A0A429ZTI3"/>
<sequence>MSEMTWLDFFKRNKEIGKQTDEFWEYFWDLDIVQDNSKRTYLKRMAIDRVLNFVSRTVSTTEFKYTVGNKVSNELKHKTWMYKLNVKPNVNQNASDFWQKLVYKLLYDNEVLVILNDTEDLLIADSFNKTPYAVYPDSFSEVTVDDYTFARTFSRSEVWYMEYNNEDLENFIAGLYGDYGELFGRMIEVNMRNNQIRGVVDIDATKALKEVENKDGKTAAERLKNIVDKMFKSFKTDSVAIVAKMNGFDYNEVSSNSKGGNQSFDELKKIKNDFVSEVAGAVGVPPSLIFGDMAQTEEQTTFFLNFMIKPLINKIQTELILKLISKDDYMKGHRIRAIGPDVKNIIELATQIDKAIASGGFNKNEVRYEFGFDAVDGGDEFVLTKNYEKESKGGDDINDD</sequence>
<dbReference type="InterPro" id="IPR006427">
    <property type="entry name" value="Portal_HK97"/>
</dbReference>
<dbReference type="Pfam" id="PF04860">
    <property type="entry name" value="Phage_portal"/>
    <property type="match status" value="1"/>
</dbReference>
<organism evidence="1 2">
    <name type="scientific">Vagococcus vulneris</name>
    <dbReference type="NCBI Taxonomy" id="1977869"/>
    <lineage>
        <taxon>Bacteria</taxon>
        <taxon>Bacillati</taxon>
        <taxon>Bacillota</taxon>
        <taxon>Bacilli</taxon>
        <taxon>Lactobacillales</taxon>
        <taxon>Enterococcaceae</taxon>
        <taxon>Vagococcus</taxon>
    </lineage>
</organism>
<dbReference type="EMBL" id="NGJS01000020">
    <property type="protein sequence ID" value="RST96949.1"/>
    <property type="molecule type" value="Genomic_DNA"/>
</dbReference>
<protein>
    <submittedName>
        <fullName evidence="1">Phage portal protein</fullName>
    </submittedName>
</protein>
<accession>A0A429ZTI3</accession>
<dbReference type="InterPro" id="IPR006944">
    <property type="entry name" value="Phage/GTA_portal"/>
</dbReference>
<proteinExistence type="predicted"/>
<reference evidence="1 2" key="1">
    <citation type="submission" date="2017-05" db="EMBL/GenBank/DDBJ databases">
        <title>Vagococcus spp. assemblies.</title>
        <authorList>
            <person name="Gulvik C.A."/>
        </authorList>
    </citation>
    <scope>NUCLEOTIDE SEQUENCE [LARGE SCALE GENOMIC DNA]</scope>
    <source>
        <strain evidence="1 2">SS1995</strain>
    </source>
</reference>
<keyword evidence="2" id="KW-1185">Reference proteome</keyword>
<evidence type="ECO:0000313" key="2">
    <source>
        <dbReference type="Proteomes" id="UP000287857"/>
    </source>
</evidence>
<name>A0A429ZTI3_9ENTE</name>
<comment type="caution">
    <text evidence="1">The sequence shown here is derived from an EMBL/GenBank/DDBJ whole genome shotgun (WGS) entry which is preliminary data.</text>
</comment>